<dbReference type="AlphaFoldDB" id="A0A1G5FFY1"/>
<protein>
    <submittedName>
        <fullName evidence="2">Methylamine-specific methylcobalamin:coenzyme M methyltransferase</fullName>
    </submittedName>
</protein>
<dbReference type="PANTHER" id="PTHR47099:SF1">
    <property type="entry name" value="METHYLCOBAMIDE:COM METHYLTRANSFERASE MTBA"/>
    <property type="match status" value="1"/>
</dbReference>
<evidence type="ECO:0000259" key="1">
    <source>
        <dbReference type="Pfam" id="PF01208"/>
    </source>
</evidence>
<evidence type="ECO:0000313" key="3">
    <source>
        <dbReference type="Proteomes" id="UP000198870"/>
    </source>
</evidence>
<dbReference type="PANTHER" id="PTHR47099">
    <property type="entry name" value="METHYLCOBAMIDE:COM METHYLTRANSFERASE MTBA"/>
    <property type="match status" value="1"/>
</dbReference>
<dbReference type="RefSeq" id="WP_092210912.1">
    <property type="nucleotide sequence ID" value="NZ_FMUX01000008.1"/>
</dbReference>
<dbReference type="InterPro" id="IPR038071">
    <property type="entry name" value="UROD/MetE-like_sf"/>
</dbReference>
<dbReference type="Pfam" id="PF01208">
    <property type="entry name" value="URO-D"/>
    <property type="match status" value="1"/>
</dbReference>
<sequence length="448" mass="49236">MNGKALILKALNHEDVPRTPWVPYTGAQIANLKGYAADEMFQDVDKLVECLLEAEAQYAPDGLPVMFDLQVEAEILGCDLKWYPNTPPTVSSHPLANEFTIPTRRLTREDGRIPIIMEATRRLKQMKPDIALYGLVCGPFTLASHLRGTNIFMDMYTAPDQVKELINYCEEVVSEYSGFLAEAGCDVIGAVDPLVSQISPASFEQFLSEPFAAYFKKLRDLQIPSTFFVCGDATKNIPAMCETRPDAIAIDENVDIVEAKKVTDEHGVLISGNLQLTITMLFGSQQDNQKAAIDLMDTLGTRDFILAPGCDVPFNVPPENIVGIGMAVNNKEAVRKALETYVKKEDLPEIELPDYENLDHVLIEVVTIDAQTCAACGYMLASAQDGSACFGDKVKVVERSIMYPENVSFMGKVGLENAPAMLINGEIKHVSLIPTSETLEAEIKAAMK</sequence>
<dbReference type="GO" id="GO:0004853">
    <property type="term" value="F:uroporphyrinogen decarboxylase activity"/>
    <property type="evidence" value="ECO:0007669"/>
    <property type="project" value="InterPro"/>
</dbReference>
<dbReference type="InterPro" id="IPR000257">
    <property type="entry name" value="Uroporphyrinogen_deCOase"/>
</dbReference>
<accession>A0A1G5FFY1</accession>
<feature type="domain" description="Uroporphyrinogen decarboxylase (URO-D)" evidence="1">
    <location>
        <begin position="4"/>
        <end position="321"/>
    </location>
</feature>
<name>A0A1G5FFY1_9BACT</name>
<dbReference type="GO" id="GO:0008168">
    <property type="term" value="F:methyltransferase activity"/>
    <property type="evidence" value="ECO:0007669"/>
    <property type="project" value="UniProtKB-KW"/>
</dbReference>
<keyword evidence="2" id="KW-0808">Transferase</keyword>
<keyword evidence="3" id="KW-1185">Reference proteome</keyword>
<dbReference type="SUPFAM" id="SSF51726">
    <property type="entry name" value="UROD/MetE-like"/>
    <property type="match status" value="1"/>
</dbReference>
<dbReference type="GO" id="GO:0032259">
    <property type="term" value="P:methylation"/>
    <property type="evidence" value="ECO:0007669"/>
    <property type="project" value="UniProtKB-KW"/>
</dbReference>
<dbReference type="InterPro" id="IPR052024">
    <property type="entry name" value="Methanogen_methyltrans"/>
</dbReference>
<gene>
    <name evidence="2" type="ORF">SAMN05216233_10847</name>
</gene>
<dbReference type="STRING" id="419481.SAMN05216233_10847"/>
<keyword evidence="2" id="KW-0489">Methyltransferase</keyword>
<dbReference type="EMBL" id="FMUX01000008">
    <property type="protein sequence ID" value="SCY38113.1"/>
    <property type="molecule type" value="Genomic_DNA"/>
</dbReference>
<dbReference type="OrthoDB" id="8452307at2"/>
<evidence type="ECO:0000313" key="2">
    <source>
        <dbReference type="EMBL" id="SCY38113.1"/>
    </source>
</evidence>
<dbReference type="GO" id="GO:0006779">
    <property type="term" value="P:porphyrin-containing compound biosynthetic process"/>
    <property type="evidence" value="ECO:0007669"/>
    <property type="project" value="InterPro"/>
</dbReference>
<dbReference type="Gene3D" id="3.20.20.210">
    <property type="match status" value="1"/>
</dbReference>
<proteinExistence type="predicted"/>
<organism evidence="2 3">
    <name type="scientific">Desulfoluna spongiiphila</name>
    <dbReference type="NCBI Taxonomy" id="419481"/>
    <lineage>
        <taxon>Bacteria</taxon>
        <taxon>Pseudomonadati</taxon>
        <taxon>Thermodesulfobacteriota</taxon>
        <taxon>Desulfobacteria</taxon>
        <taxon>Desulfobacterales</taxon>
        <taxon>Desulfolunaceae</taxon>
        <taxon>Desulfoluna</taxon>
    </lineage>
</organism>
<dbReference type="Proteomes" id="UP000198870">
    <property type="component" value="Unassembled WGS sequence"/>
</dbReference>
<reference evidence="2 3" key="1">
    <citation type="submission" date="2016-10" db="EMBL/GenBank/DDBJ databases">
        <authorList>
            <person name="de Groot N.N."/>
        </authorList>
    </citation>
    <scope>NUCLEOTIDE SEQUENCE [LARGE SCALE GENOMIC DNA]</scope>
    <source>
        <strain evidence="2 3">AA1</strain>
    </source>
</reference>